<dbReference type="AlphaFoldDB" id="A0A914R7B9"/>
<evidence type="ECO:0000313" key="1">
    <source>
        <dbReference type="Proteomes" id="UP000887564"/>
    </source>
</evidence>
<evidence type="ECO:0000313" key="2">
    <source>
        <dbReference type="WBParaSite" id="PEQ_0000057601-mRNA-1"/>
    </source>
</evidence>
<organism evidence="1 2">
    <name type="scientific">Parascaris equorum</name>
    <name type="common">Equine roundworm</name>
    <dbReference type="NCBI Taxonomy" id="6256"/>
    <lineage>
        <taxon>Eukaryota</taxon>
        <taxon>Metazoa</taxon>
        <taxon>Ecdysozoa</taxon>
        <taxon>Nematoda</taxon>
        <taxon>Chromadorea</taxon>
        <taxon>Rhabditida</taxon>
        <taxon>Spirurina</taxon>
        <taxon>Ascaridomorpha</taxon>
        <taxon>Ascaridoidea</taxon>
        <taxon>Ascarididae</taxon>
        <taxon>Parascaris</taxon>
    </lineage>
</organism>
<dbReference type="Proteomes" id="UP000887564">
    <property type="component" value="Unplaced"/>
</dbReference>
<reference evidence="2" key="1">
    <citation type="submission" date="2022-11" db="UniProtKB">
        <authorList>
            <consortium name="WormBaseParasite"/>
        </authorList>
    </citation>
    <scope>IDENTIFICATION</scope>
</reference>
<dbReference type="WBParaSite" id="PEQ_0000057601-mRNA-1">
    <property type="protein sequence ID" value="PEQ_0000057601-mRNA-1"/>
    <property type="gene ID" value="PEQ_0000057601"/>
</dbReference>
<proteinExistence type="predicted"/>
<protein>
    <submittedName>
        <fullName evidence="2">Uncharacterized protein</fullName>
    </submittedName>
</protein>
<accession>A0A914R7B9</accession>
<name>A0A914R7B9_PAREQ</name>
<keyword evidence="1" id="KW-1185">Reference proteome</keyword>
<sequence>MYSARRIFIAGTDADLGEDGGLSQLDLEDLVSHTRHLNLASSPALEVLSAETREKIRRLQQLQGWLPAGSEKKSCETLNNKQGNKRTLKAGSDMINSQVGEVKTPTTKTAEEFSSTDALSLTSDYSTTSSAALTVPVTVSCMDQLAATSSDYASSDVSPCARNPSVSPRNPVEQDAVEVCFPVLALR</sequence>